<dbReference type="OrthoDB" id="9768429at2"/>
<dbReference type="eggNOG" id="COG2225">
    <property type="taxonomic scope" value="Bacteria"/>
</dbReference>
<evidence type="ECO:0000313" key="14">
    <source>
        <dbReference type="Proteomes" id="UP000007842"/>
    </source>
</evidence>
<feature type="domain" description="Malate synthase TIM barrel" evidence="10">
    <location>
        <begin position="165"/>
        <end position="411"/>
    </location>
</feature>
<dbReference type="InterPro" id="IPR048356">
    <property type="entry name" value="MS_N"/>
</dbReference>
<evidence type="ECO:0000256" key="7">
    <source>
        <dbReference type="ARBA" id="ARBA00068441"/>
    </source>
</evidence>
<dbReference type="InterPro" id="IPR011076">
    <property type="entry name" value="Malate_synth_sf"/>
</dbReference>
<comment type="pathway">
    <text evidence="9">Carbohydrate metabolism; glyoxylate cycle; (S)-malate from isocitrate: step 2/2.</text>
</comment>
<dbReference type="GO" id="GO:0006099">
    <property type="term" value="P:tricarboxylic acid cycle"/>
    <property type="evidence" value="ECO:0007669"/>
    <property type="project" value="UniProtKB-KW"/>
</dbReference>
<evidence type="ECO:0000256" key="2">
    <source>
        <dbReference type="ARBA" id="ARBA00012636"/>
    </source>
</evidence>
<dbReference type="GO" id="GO:0006097">
    <property type="term" value="P:glyoxylate cycle"/>
    <property type="evidence" value="ECO:0007669"/>
    <property type="project" value="UniProtKB-UniPathway"/>
</dbReference>
<dbReference type="KEGG" id="scy:SCATT_47770"/>
<dbReference type="FunFam" id="3.20.20.360:FF:000001">
    <property type="entry name" value="Malate synthase"/>
    <property type="match status" value="1"/>
</dbReference>
<dbReference type="Pfam" id="PF01274">
    <property type="entry name" value="MS_TIM-barrel"/>
    <property type="match status" value="1"/>
</dbReference>
<comment type="similarity">
    <text evidence="1 9">Belongs to the malate synthase family.</text>
</comment>
<accession>F8JXP4</accession>
<dbReference type="RefSeq" id="WP_014145486.1">
    <property type="nucleotide sequence ID" value="NC_016111.1"/>
</dbReference>
<dbReference type="KEGG" id="sct:SCAT_4782"/>
<keyword evidence="4 9" id="KW-0816">Tricarboxylic acid cycle</keyword>
<dbReference type="EC" id="2.3.3.9" evidence="2 9"/>
<keyword evidence="3 9" id="KW-0329">Glyoxylate bypass</keyword>
<dbReference type="Pfam" id="PF20656">
    <property type="entry name" value="MS_N"/>
    <property type="match status" value="1"/>
</dbReference>
<evidence type="ECO:0000256" key="4">
    <source>
        <dbReference type="ARBA" id="ARBA00022532"/>
    </source>
</evidence>
<dbReference type="PATRIC" id="fig|1003195.11.peg.6215"/>
<dbReference type="EMBL" id="CP003219">
    <property type="protein sequence ID" value="AEW97148.1"/>
    <property type="molecule type" value="Genomic_DNA"/>
</dbReference>
<evidence type="ECO:0000256" key="8">
    <source>
        <dbReference type="PIRSR" id="PIRSR001363-1"/>
    </source>
</evidence>
<dbReference type="Proteomes" id="UP000007842">
    <property type="component" value="Chromosome"/>
</dbReference>
<keyword evidence="14" id="KW-1185">Reference proteome</keyword>
<evidence type="ECO:0000256" key="9">
    <source>
        <dbReference type="RuleBase" id="RU000555"/>
    </source>
</evidence>
<keyword evidence="5 9" id="KW-0808">Transferase</keyword>
<gene>
    <name evidence="13" type="ordered locus">SCATT_47770</name>
</gene>
<protein>
    <recommendedName>
        <fullName evidence="7 9">Malate synthase</fullName>
        <ecNumber evidence="2 9">2.3.3.9</ecNumber>
    </recommendedName>
</protein>
<dbReference type="PIRSF" id="PIRSF001363">
    <property type="entry name" value="Malate_synth"/>
    <property type="match status" value="1"/>
</dbReference>
<feature type="domain" description="Malate synthase C-terminal" evidence="12">
    <location>
        <begin position="419"/>
        <end position="537"/>
    </location>
</feature>
<evidence type="ECO:0000259" key="11">
    <source>
        <dbReference type="Pfam" id="PF20656"/>
    </source>
</evidence>
<dbReference type="GO" id="GO:0004474">
    <property type="term" value="F:malate synthase activity"/>
    <property type="evidence" value="ECO:0007669"/>
    <property type="project" value="UniProtKB-EC"/>
</dbReference>
<dbReference type="InterPro" id="IPR044856">
    <property type="entry name" value="Malate_synth_C_sf"/>
</dbReference>
<reference evidence="14" key="1">
    <citation type="submission" date="2011-12" db="EMBL/GenBank/DDBJ databases">
        <title>Complete genome sequence of Streptomyces cattleya strain DSM 46488.</title>
        <authorList>
            <person name="Ou H.-Y."/>
            <person name="Li P."/>
            <person name="Zhao C."/>
            <person name="O'Hagan D."/>
            <person name="Deng Z."/>
        </authorList>
    </citation>
    <scope>NUCLEOTIDE SEQUENCE [LARGE SCALE GENOMIC DNA]</scope>
    <source>
        <strain evidence="14">ATCC 35852 / DSM 46488 / JCM 4925 / NBRC 14057 / NRRL 8057</strain>
    </source>
</reference>
<dbReference type="FunFam" id="1.20.1220.12:FF:000001">
    <property type="entry name" value="Malate synthase"/>
    <property type="match status" value="1"/>
</dbReference>
<dbReference type="Gene3D" id="1.20.1220.12">
    <property type="entry name" value="Malate synthase, domain III"/>
    <property type="match status" value="1"/>
</dbReference>
<dbReference type="CDD" id="cd00727">
    <property type="entry name" value="malate_synt_A"/>
    <property type="match status" value="1"/>
</dbReference>
<sequence length="539" mass="59938">MSEAASSPPAVVADGAPPVPRSREVLTDEALAFLAGLHRRFAPRRAELLARRKERRAEIARTGTLDFRPETADVRSGDWRVAPAPAALEDRRVEITGPTDRKMTVNALNSGARVWLADFEDASAPTWHNVVSGQINLIDAYERRIDFTTPEGKSYALKDDAELATVVMRPRGWHLDERHLTVDGEPVPGALVDFGLYFFHNARRLLAKDKGPYFYLPKTESYLEARLWNDVFVFAQDQLGIPQGTIRATVLIETITAAFEMEEILYELRDHAAGLNAGRWDYLFSIVKNFRDAGEKFVLPDRNAVTMTAPFMRAYTELLVRTCHKRGAHAIGGMAAFIPSRRDPEVNAKALEKVRADKEREAGDGFDGSWVAHPDLVPVARAAFDAVLGERPHQKDRLREEVDVTADQLLAVDSLEAKPTFEGLRNAVQVGIRYIEAWLRGLGAVAIFNLMEDAATAEISRSQIWQWIDAGVVLDNGEKVTAELVREVAAAELAAIRAESGEQAFAAGSWQRAHDLLLQVSLDETYVDFLTLPAYELLD</sequence>
<dbReference type="PROSITE" id="PS00510">
    <property type="entry name" value="MALATE_SYNTHASE"/>
    <property type="match status" value="1"/>
</dbReference>
<accession>G8WV63</accession>
<dbReference type="GO" id="GO:0005737">
    <property type="term" value="C:cytoplasm"/>
    <property type="evidence" value="ECO:0007669"/>
    <property type="project" value="TreeGrafter"/>
</dbReference>
<evidence type="ECO:0000256" key="1">
    <source>
        <dbReference type="ARBA" id="ARBA00006394"/>
    </source>
</evidence>
<proteinExistence type="inferred from homology"/>
<dbReference type="InterPro" id="IPR006252">
    <property type="entry name" value="Malate_synthA"/>
</dbReference>
<dbReference type="AlphaFoldDB" id="F8JXP4"/>
<dbReference type="PANTHER" id="PTHR42902:SF1">
    <property type="entry name" value="MALATE SYNTHASE 1-RELATED"/>
    <property type="match status" value="1"/>
</dbReference>
<dbReference type="PANTHER" id="PTHR42902">
    <property type="entry name" value="MALATE SYNTHASE"/>
    <property type="match status" value="1"/>
</dbReference>
<feature type="active site" description="Proton acceptor" evidence="8">
    <location>
        <position position="169"/>
    </location>
</feature>
<dbReference type="NCBIfam" id="TIGR01344">
    <property type="entry name" value="malate_syn_A"/>
    <property type="match status" value="1"/>
</dbReference>
<feature type="domain" description="Malate synthase N-terminal" evidence="11">
    <location>
        <begin position="18"/>
        <end position="72"/>
    </location>
</feature>
<dbReference type="Pfam" id="PF20659">
    <property type="entry name" value="MS_C"/>
    <property type="match status" value="1"/>
</dbReference>
<evidence type="ECO:0000259" key="12">
    <source>
        <dbReference type="Pfam" id="PF20659"/>
    </source>
</evidence>
<comment type="catalytic activity">
    <reaction evidence="6 9">
        <text>glyoxylate + acetyl-CoA + H2O = (S)-malate + CoA + H(+)</text>
        <dbReference type="Rhea" id="RHEA:18181"/>
        <dbReference type="ChEBI" id="CHEBI:15377"/>
        <dbReference type="ChEBI" id="CHEBI:15378"/>
        <dbReference type="ChEBI" id="CHEBI:15589"/>
        <dbReference type="ChEBI" id="CHEBI:36655"/>
        <dbReference type="ChEBI" id="CHEBI:57287"/>
        <dbReference type="ChEBI" id="CHEBI:57288"/>
        <dbReference type="EC" id="2.3.3.9"/>
    </reaction>
</comment>
<dbReference type="InterPro" id="IPR048355">
    <property type="entry name" value="MS_C"/>
</dbReference>
<evidence type="ECO:0000256" key="6">
    <source>
        <dbReference type="ARBA" id="ARBA00047918"/>
    </source>
</evidence>
<evidence type="ECO:0000256" key="5">
    <source>
        <dbReference type="ARBA" id="ARBA00022679"/>
    </source>
</evidence>
<dbReference type="UniPathway" id="UPA00703">
    <property type="reaction ID" value="UER00720"/>
</dbReference>
<dbReference type="Gene3D" id="3.20.20.360">
    <property type="entry name" value="Malate synthase, domain 3"/>
    <property type="match status" value="1"/>
</dbReference>
<feature type="active site" description="Proton donor" evidence="8">
    <location>
        <position position="453"/>
    </location>
</feature>
<organism evidence="13 14">
    <name type="scientific">Streptantibioticus cattleyicolor (strain ATCC 35852 / DSM 46488 / JCM 4925 / NBRC 14057 / NRRL 8057)</name>
    <name type="common">Streptomyces cattleya</name>
    <dbReference type="NCBI Taxonomy" id="1003195"/>
    <lineage>
        <taxon>Bacteria</taxon>
        <taxon>Bacillati</taxon>
        <taxon>Actinomycetota</taxon>
        <taxon>Actinomycetes</taxon>
        <taxon>Kitasatosporales</taxon>
        <taxon>Streptomycetaceae</taxon>
        <taxon>Streptantibioticus</taxon>
    </lineage>
</organism>
<dbReference type="InterPro" id="IPR046363">
    <property type="entry name" value="MS_N_TIM-barrel_dom"/>
</dbReference>
<evidence type="ECO:0000313" key="13">
    <source>
        <dbReference type="EMBL" id="AEW97148.1"/>
    </source>
</evidence>
<evidence type="ECO:0000256" key="3">
    <source>
        <dbReference type="ARBA" id="ARBA00022435"/>
    </source>
</evidence>
<dbReference type="InterPro" id="IPR001465">
    <property type="entry name" value="Malate_synthase_TIM"/>
</dbReference>
<name>F8JXP4_STREN</name>
<dbReference type="SUPFAM" id="SSF51645">
    <property type="entry name" value="Malate synthase G"/>
    <property type="match status" value="1"/>
</dbReference>
<evidence type="ECO:0000259" key="10">
    <source>
        <dbReference type="Pfam" id="PF01274"/>
    </source>
</evidence>
<dbReference type="STRING" id="1003195.SCATT_47770"/>
<dbReference type="InterPro" id="IPR019830">
    <property type="entry name" value="Malate_synthase_CS"/>
</dbReference>
<dbReference type="HOGENOM" id="CLU_018928_3_0_11"/>